<protein>
    <recommendedName>
        <fullName evidence="3">Beta-lactamase-inhibitor-like PepSY-like domain-containing protein</fullName>
    </recommendedName>
</protein>
<proteinExistence type="predicted"/>
<dbReference type="Proteomes" id="UP001248819">
    <property type="component" value="Unassembled WGS sequence"/>
</dbReference>
<dbReference type="Gene3D" id="3.10.450.360">
    <property type="match status" value="1"/>
</dbReference>
<comment type="caution">
    <text evidence="1">The sequence shown here is derived from an EMBL/GenBank/DDBJ whole genome shotgun (WGS) entry which is preliminary data.</text>
</comment>
<evidence type="ECO:0000313" key="2">
    <source>
        <dbReference type="Proteomes" id="UP001248819"/>
    </source>
</evidence>
<dbReference type="RefSeq" id="WP_311483514.1">
    <property type="nucleotide sequence ID" value="NZ_JAVRHP010000013.1"/>
</dbReference>
<sequence length="186" mass="21560">MKNAITLLILAGFFLSFETKNIDLEEVKVKPTESFTKNLETANDEFLIPEELNDKFEINAIGFICNNFKMKEYLQENQMKGSDSYEVTFKSRKGFLRANYDINGDLVKTVQRFKNAALPYEVRNKIFNEYHGWDITKSTFFAIGTGEKMDKGCYRIIVEKGNRKERIKVHVTNNSMNNTRNALVVN</sequence>
<name>A0ABU3CSL5_9FLAO</name>
<organism evidence="1 2">
    <name type="scientific">Autumnicola edwardsiae</name>
    <dbReference type="NCBI Taxonomy" id="3075594"/>
    <lineage>
        <taxon>Bacteria</taxon>
        <taxon>Pseudomonadati</taxon>
        <taxon>Bacteroidota</taxon>
        <taxon>Flavobacteriia</taxon>
        <taxon>Flavobacteriales</taxon>
        <taxon>Flavobacteriaceae</taxon>
        <taxon>Autumnicola</taxon>
    </lineage>
</organism>
<dbReference type="SUPFAM" id="SSF160574">
    <property type="entry name" value="BT0923-like"/>
    <property type="match status" value="1"/>
</dbReference>
<evidence type="ECO:0008006" key="3">
    <source>
        <dbReference type="Google" id="ProtNLM"/>
    </source>
</evidence>
<keyword evidence="2" id="KW-1185">Reference proteome</keyword>
<evidence type="ECO:0000313" key="1">
    <source>
        <dbReference type="EMBL" id="MDT0649350.1"/>
    </source>
</evidence>
<dbReference type="EMBL" id="JAVRHP010000013">
    <property type="protein sequence ID" value="MDT0649350.1"/>
    <property type="molecule type" value="Genomic_DNA"/>
</dbReference>
<reference evidence="1 2" key="1">
    <citation type="submission" date="2023-09" db="EMBL/GenBank/DDBJ databases">
        <authorList>
            <person name="Rey-Velasco X."/>
        </authorList>
    </citation>
    <scope>NUCLEOTIDE SEQUENCE [LARGE SCALE GENOMIC DNA]</scope>
    <source>
        <strain evidence="1 2">F297</strain>
    </source>
</reference>
<gene>
    <name evidence="1" type="ORF">RM529_04300</name>
</gene>
<accession>A0ABU3CSL5</accession>